<name>E1QRS9_VULDI</name>
<dbReference type="InterPro" id="IPR003593">
    <property type="entry name" value="AAA+_ATPase"/>
</dbReference>
<dbReference type="SUPFAM" id="SSF54593">
    <property type="entry name" value="Glyoxalase/Bleomycin resistance protein/Dihydroxybiphenyl dioxygenase"/>
    <property type="match status" value="1"/>
</dbReference>
<comment type="similarity">
    <text evidence="2">Belongs to the SIMIBI class G3E GTPase family. ArgK/MeaB subfamily.</text>
</comment>
<sequence>MSINELLERARNWDKAAIARLITLAEEGVEIPLNIQRRSHVIGITGPPGSGKSTLIYTMARRIPQDKRVAILTIDPSSPFTGGSFMGNRIRMQELTSRPNIYIRSMATRGIRGGLNYATIAAVNILEYASADYIFIETVGAGQSDTDVKYVADTILVLVPPLSGDEIQALKSGLMEIGDIYVVSKSDNQASESTYRDLLAMVDMMREVKGDSWKPAVIKVSGLYGYGVDELLKLIDDRFRVLVGNGKLNESLTSRRLLEMRLYAYDILEKRLNESKELENEVVNGKLSPQEAARRLLGMEMPRLDHVAVAVKDLNSAVEKFRKLGLRVSDPIIVEEQGVKVVMVWLGNTRIELLETLNPGSTVAKFLESRGEGIHHIALEVNDLEEFIKRVQEAGLVLTGKPSRGAEGIVTFIHPKSLNGVLLELVQREASNE</sequence>
<dbReference type="KEGG" id="vdi:Vdis_0039"/>
<dbReference type="NCBIfam" id="TIGR03081">
    <property type="entry name" value="metmalonyl_epim"/>
    <property type="match status" value="1"/>
</dbReference>
<evidence type="ECO:0000256" key="2">
    <source>
        <dbReference type="ARBA" id="ARBA00009625"/>
    </source>
</evidence>
<dbReference type="InterPro" id="IPR029068">
    <property type="entry name" value="Glyas_Bleomycin-R_OHBP_Dase"/>
</dbReference>
<organism evidence="8 9">
    <name type="scientific">Vulcanisaeta distributa (strain DSM 14429 / JCM 11212 / NBRC 100878 / IC-017)</name>
    <dbReference type="NCBI Taxonomy" id="572478"/>
    <lineage>
        <taxon>Archaea</taxon>
        <taxon>Thermoproteota</taxon>
        <taxon>Thermoprotei</taxon>
        <taxon>Thermoproteales</taxon>
        <taxon>Thermoproteaceae</taxon>
        <taxon>Vulcanisaeta</taxon>
    </lineage>
</organism>
<dbReference type="Pfam" id="PF03308">
    <property type="entry name" value="MeaB"/>
    <property type="match status" value="1"/>
</dbReference>
<dbReference type="InterPro" id="IPR052040">
    <property type="entry name" value="GTPase/Isobutyryl-CoA_mutase"/>
</dbReference>
<comment type="similarity">
    <text evidence="1">Belongs to the methylmalonyl-CoA epimerase family.</text>
</comment>
<dbReference type="SUPFAM" id="SSF52540">
    <property type="entry name" value="P-loop containing nucleoside triphosphate hydrolases"/>
    <property type="match status" value="1"/>
</dbReference>
<dbReference type="InterPro" id="IPR027417">
    <property type="entry name" value="P-loop_NTPase"/>
</dbReference>
<evidence type="ECO:0000256" key="6">
    <source>
        <dbReference type="ARBA" id="ARBA00023186"/>
    </source>
</evidence>
<dbReference type="eggNOG" id="arCOG02706">
    <property type="taxonomic scope" value="Archaea"/>
</dbReference>
<dbReference type="EMBL" id="CP002100">
    <property type="protein sequence ID" value="ADN49454.1"/>
    <property type="molecule type" value="Genomic_DNA"/>
</dbReference>
<evidence type="ECO:0000259" key="7">
    <source>
        <dbReference type="PROSITE" id="PS51819"/>
    </source>
</evidence>
<gene>
    <name evidence="8" type="ordered locus">Vdis_0039</name>
</gene>
<dbReference type="STRING" id="572478.Vdis_0039"/>
<reference evidence="8 9" key="1">
    <citation type="journal article" date="2010" name="Stand. Genomic Sci.">
        <title>Complete genome sequence of Vulcanisaeta distributa type strain (IC-017).</title>
        <authorList>
            <person name="Mavromatis K."/>
            <person name="Sikorski J."/>
            <person name="Pabst E."/>
            <person name="Teshima H."/>
            <person name="Lapidus A."/>
            <person name="Lucas S."/>
            <person name="Nolan M."/>
            <person name="Glavina Del Rio T."/>
            <person name="Cheng J.F."/>
            <person name="Bruce D."/>
            <person name="Goodwin L."/>
            <person name="Pitluck S."/>
            <person name="Liolios K."/>
            <person name="Ivanova N."/>
            <person name="Mikhailova N."/>
            <person name="Pati A."/>
            <person name="Chen A."/>
            <person name="Palaniappan K."/>
            <person name="Land M."/>
            <person name="Hauser L."/>
            <person name="Chang Y.J."/>
            <person name="Jeffries C.D."/>
            <person name="Rohde M."/>
            <person name="Spring S."/>
            <person name="Goker M."/>
            <person name="Wirth R."/>
            <person name="Woyke T."/>
            <person name="Bristow J."/>
            <person name="Eisen J.A."/>
            <person name="Markowitz V."/>
            <person name="Hugenholtz P."/>
            <person name="Klenk H.P."/>
            <person name="Kyrpides N.C."/>
        </authorList>
    </citation>
    <scope>NUCLEOTIDE SEQUENCE [LARGE SCALE GENOMIC DNA]</scope>
    <source>
        <strain evidence="9">DSM 14429 / JCM 11212 / NBRC 100878 / IC-017</strain>
    </source>
</reference>
<dbReference type="PROSITE" id="PS51819">
    <property type="entry name" value="VOC"/>
    <property type="match status" value="1"/>
</dbReference>
<dbReference type="GO" id="GO:0003924">
    <property type="term" value="F:GTPase activity"/>
    <property type="evidence" value="ECO:0007669"/>
    <property type="project" value="InterPro"/>
</dbReference>
<dbReference type="RefSeq" id="WP_013335179.1">
    <property type="nucleotide sequence ID" value="NC_014537.1"/>
</dbReference>
<dbReference type="eggNOG" id="arCOG01226">
    <property type="taxonomic scope" value="Archaea"/>
</dbReference>
<evidence type="ECO:0000256" key="5">
    <source>
        <dbReference type="ARBA" id="ARBA00023134"/>
    </source>
</evidence>
<keyword evidence="3" id="KW-0547">Nucleotide-binding</keyword>
<keyword evidence="9" id="KW-1185">Reference proteome</keyword>
<proteinExistence type="inferred from homology"/>
<dbReference type="AlphaFoldDB" id="E1QRS9"/>
<protein>
    <submittedName>
        <fullName evidence="8">LAO/AO transport system ATPase</fullName>
    </submittedName>
</protein>
<keyword evidence="4" id="KW-0378">Hydrolase</keyword>
<dbReference type="GeneID" id="9750951"/>
<feature type="domain" description="VOC" evidence="7">
    <location>
        <begin position="303"/>
        <end position="428"/>
    </location>
</feature>
<dbReference type="OrthoDB" id="21324at2157"/>
<dbReference type="GO" id="GO:0005525">
    <property type="term" value="F:GTP binding"/>
    <property type="evidence" value="ECO:0007669"/>
    <property type="project" value="UniProtKB-KW"/>
</dbReference>
<dbReference type="PANTHER" id="PTHR43087">
    <property type="entry name" value="LYSINE/ARGININE/ORNITHINE TRANSPORT SYSTEM KINASE"/>
    <property type="match status" value="1"/>
</dbReference>
<dbReference type="HOGENOM" id="CLU_043725_1_2_2"/>
<dbReference type="NCBIfam" id="TIGR00750">
    <property type="entry name" value="lao"/>
    <property type="match status" value="1"/>
</dbReference>
<evidence type="ECO:0000256" key="1">
    <source>
        <dbReference type="ARBA" id="ARBA00009308"/>
    </source>
</evidence>
<accession>E1QRS9</accession>
<dbReference type="InterPro" id="IPR037523">
    <property type="entry name" value="VOC_core"/>
</dbReference>
<dbReference type="CDD" id="cd07249">
    <property type="entry name" value="MMCE"/>
    <property type="match status" value="1"/>
</dbReference>
<keyword evidence="5" id="KW-0342">GTP-binding</keyword>
<keyword evidence="6" id="KW-0143">Chaperone</keyword>
<evidence type="ECO:0000256" key="3">
    <source>
        <dbReference type="ARBA" id="ARBA00022741"/>
    </source>
</evidence>
<evidence type="ECO:0000313" key="9">
    <source>
        <dbReference type="Proteomes" id="UP000006681"/>
    </source>
</evidence>
<dbReference type="Gene3D" id="3.40.50.300">
    <property type="entry name" value="P-loop containing nucleotide triphosphate hydrolases"/>
    <property type="match status" value="1"/>
</dbReference>
<dbReference type="SMART" id="SM00382">
    <property type="entry name" value="AAA"/>
    <property type="match status" value="1"/>
</dbReference>
<dbReference type="InterPro" id="IPR005129">
    <property type="entry name" value="GTPase_ArgK"/>
</dbReference>
<evidence type="ECO:0000256" key="4">
    <source>
        <dbReference type="ARBA" id="ARBA00022801"/>
    </source>
</evidence>
<evidence type="ECO:0000313" key="8">
    <source>
        <dbReference type="EMBL" id="ADN49454.1"/>
    </source>
</evidence>
<dbReference type="Gene3D" id="3.10.180.10">
    <property type="entry name" value="2,3-Dihydroxybiphenyl 1,2-Dioxygenase, domain 1"/>
    <property type="match status" value="1"/>
</dbReference>
<dbReference type="Proteomes" id="UP000006681">
    <property type="component" value="Chromosome"/>
</dbReference>
<dbReference type="Pfam" id="PF13669">
    <property type="entry name" value="Glyoxalase_4"/>
    <property type="match status" value="1"/>
</dbReference>
<dbReference type="InterPro" id="IPR017515">
    <property type="entry name" value="MeMalonyl-CoA_epimerase"/>
</dbReference>
<dbReference type="PANTHER" id="PTHR43087:SF1">
    <property type="entry name" value="LAO_AO TRANSPORT SYSTEM ATPASE"/>
    <property type="match status" value="1"/>
</dbReference>
<reference evidence="9" key="2">
    <citation type="journal article" date="2010" name="Stand. Genomic Sci.">
        <title>Complete genome sequence of Vulcanisaeta distributa type strain (IC-017T).</title>
        <authorList>
            <person name="Mavromatis K."/>
            <person name="Sikorski J."/>
            <person name="Pabst E."/>
            <person name="Teshima H."/>
            <person name="Lapidus A."/>
            <person name="Lucas S."/>
            <person name="Nolan M."/>
            <person name="Glavina Del Rio T."/>
            <person name="Cheng J."/>
            <person name="Bruce D."/>
            <person name="Goodwin L."/>
            <person name="Pitluck S."/>
            <person name="Liolios K."/>
            <person name="Ivanova N."/>
            <person name="Mikhailova N."/>
            <person name="Pati A."/>
            <person name="Chen A."/>
            <person name="Palaniappan K."/>
            <person name="Land M."/>
            <person name="Hauser L."/>
            <person name="Chang Y."/>
            <person name="Jeffries C."/>
            <person name="Rohde M."/>
            <person name="Spring S."/>
            <person name="Goker M."/>
            <person name="Wirth R."/>
            <person name="Woyke T."/>
            <person name="Bristow J."/>
            <person name="Eisen J."/>
            <person name="Markowitz V."/>
            <person name="Hugenholtz P."/>
            <person name="Klenk H."/>
            <person name="Kyrpides N."/>
        </authorList>
    </citation>
    <scope>NUCLEOTIDE SEQUENCE [LARGE SCALE GENOMIC DNA]</scope>
    <source>
        <strain evidence="9">DSM 14429 / JCM 11212 / NBRC 100878 / IC-017</strain>
    </source>
</reference>